<dbReference type="InterPro" id="IPR035906">
    <property type="entry name" value="MetI-like_sf"/>
</dbReference>
<dbReference type="Proteomes" id="UP001321526">
    <property type="component" value="Chromosome"/>
</dbReference>
<name>A0ABY8FBW5_9GAMM</name>
<dbReference type="RefSeq" id="WP_110675467.1">
    <property type="nucleotide sequence ID" value="NZ_CP035631.1"/>
</dbReference>
<organism evidence="12 13">
    <name type="scientific">Salinicola endophyticus</name>
    <dbReference type="NCBI Taxonomy" id="1949083"/>
    <lineage>
        <taxon>Bacteria</taxon>
        <taxon>Pseudomonadati</taxon>
        <taxon>Pseudomonadota</taxon>
        <taxon>Gammaproteobacteria</taxon>
        <taxon>Oceanospirillales</taxon>
        <taxon>Halomonadaceae</taxon>
        <taxon>Salinicola</taxon>
    </lineage>
</organism>
<evidence type="ECO:0000256" key="10">
    <source>
        <dbReference type="RuleBase" id="RU363032"/>
    </source>
</evidence>
<reference evidence="12 13" key="1">
    <citation type="submission" date="2019-01" db="EMBL/GenBank/DDBJ databases">
        <title>Genome sequence of Salinicola endophyticus REST5.</title>
        <authorList>
            <person name="Nascimento F.X."/>
        </authorList>
    </citation>
    <scope>NUCLEOTIDE SEQUENCE [LARGE SCALE GENOMIC DNA]</scope>
    <source>
        <strain evidence="12 13">REST5</strain>
    </source>
</reference>
<feature type="transmembrane region" description="Helical" evidence="10">
    <location>
        <begin position="178"/>
        <end position="196"/>
    </location>
</feature>
<dbReference type="InterPro" id="IPR000515">
    <property type="entry name" value="MetI-like"/>
</dbReference>
<dbReference type="EMBL" id="CP035631">
    <property type="protein sequence ID" value="WFF40062.1"/>
    <property type="molecule type" value="Genomic_DNA"/>
</dbReference>
<feature type="transmembrane region" description="Helical" evidence="10">
    <location>
        <begin position="102"/>
        <end position="120"/>
    </location>
</feature>
<evidence type="ECO:0000313" key="13">
    <source>
        <dbReference type="Proteomes" id="UP001321526"/>
    </source>
</evidence>
<comment type="similarity">
    <text evidence="2">Belongs to the binding-protein-dependent transport system permease family. HisMQ subfamily.</text>
</comment>
<evidence type="ECO:0000256" key="4">
    <source>
        <dbReference type="ARBA" id="ARBA00022475"/>
    </source>
</evidence>
<comment type="subcellular location">
    <subcellularLocation>
        <location evidence="1">Cell inner membrane</location>
        <topology evidence="1">Multi-pass membrane protein</topology>
    </subcellularLocation>
    <subcellularLocation>
        <location evidence="10">Cell membrane</location>
        <topology evidence="10">Multi-pass membrane protein</topology>
    </subcellularLocation>
</comment>
<accession>A0ABY8FBW5</accession>
<keyword evidence="9 10" id="KW-0472">Membrane</keyword>
<protein>
    <submittedName>
        <fullName evidence="12">ABC transporter permease</fullName>
    </submittedName>
</protein>
<keyword evidence="7" id="KW-0029">Amino-acid transport</keyword>
<dbReference type="Gene3D" id="1.10.3720.10">
    <property type="entry name" value="MetI-like"/>
    <property type="match status" value="1"/>
</dbReference>
<dbReference type="InterPro" id="IPR051613">
    <property type="entry name" value="ABC_transp_permease_HisMQ"/>
</dbReference>
<evidence type="ECO:0000256" key="9">
    <source>
        <dbReference type="ARBA" id="ARBA00023136"/>
    </source>
</evidence>
<gene>
    <name evidence="12" type="ORF">EVC62_00375</name>
</gene>
<proteinExistence type="inferred from homology"/>
<dbReference type="InterPro" id="IPR010065">
    <property type="entry name" value="AA_ABC_transptr_permease_3TM"/>
</dbReference>
<dbReference type="Pfam" id="PF00528">
    <property type="entry name" value="BPD_transp_1"/>
    <property type="match status" value="1"/>
</dbReference>
<evidence type="ECO:0000256" key="5">
    <source>
        <dbReference type="ARBA" id="ARBA00022519"/>
    </source>
</evidence>
<evidence type="ECO:0000256" key="1">
    <source>
        <dbReference type="ARBA" id="ARBA00004429"/>
    </source>
</evidence>
<dbReference type="NCBIfam" id="TIGR01726">
    <property type="entry name" value="HEQRo_perm_3TM"/>
    <property type="match status" value="1"/>
</dbReference>
<evidence type="ECO:0000256" key="2">
    <source>
        <dbReference type="ARBA" id="ARBA00010072"/>
    </source>
</evidence>
<keyword evidence="5" id="KW-0997">Cell inner membrane</keyword>
<dbReference type="PANTHER" id="PTHR30133">
    <property type="entry name" value="CATIONIC AMINO ACID TRANSPORTER, MEMBRANE COMPONENT"/>
    <property type="match status" value="1"/>
</dbReference>
<keyword evidence="3 10" id="KW-0813">Transport</keyword>
<evidence type="ECO:0000256" key="6">
    <source>
        <dbReference type="ARBA" id="ARBA00022692"/>
    </source>
</evidence>
<keyword evidence="6 10" id="KW-0812">Transmembrane</keyword>
<dbReference type="SUPFAM" id="SSF161098">
    <property type="entry name" value="MetI-like"/>
    <property type="match status" value="1"/>
</dbReference>
<dbReference type="CDD" id="cd06261">
    <property type="entry name" value="TM_PBP2"/>
    <property type="match status" value="1"/>
</dbReference>
<evidence type="ECO:0000256" key="8">
    <source>
        <dbReference type="ARBA" id="ARBA00022989"/>
    </source>
</evidence>
<sequence>MTTVFDFSLLAYDPPGWGRVLLVGFWHSLQLAAGGYFLGVVIGILGAAGKLYGGKVVRDLLEVYTMVIRAVPELVLILLFYYVGTDLLSRASAALGFGRVDIDGLTAGIMVIGLVQGAYATEVFRGAIRAVPFGQIEAARAFGMPGALVMRRVTLPAMLPHALPGMANLWMIATKDTALLAVIGFSELTLAARQAAGATRAYLLFFLTAGALYLALTLISNVIFKRVERRARRGLVSARQA</sequence>
<feature type="transmembrane region" description="Helical" evidence="10">
    <location>
        <begin position="20"/>
        <end position="48"/>
    </location>
</feature>
<feature type="transmembrane region" description="Helical" evidence="10">
    <location>
        <begin position="60"/>
        <end position="82"/>
    </location>
</feature>
<feature type="domain" description="ABC transmembrane type-1" evidence="11">
    <location>
        <begin position="25"/>
        <end position="224"/>
    </location>
</feature>
<evidence type="ECO:0000259" key="11">
    <source>
        <dbReference type="PROSITE" id="PS50928"/>
    </source>
</evidence>
<evidence type="ECO:0000256" key="3">
    <source>
        <dbReference type="ARBA" id="ARBA00022448"/>
    </source>
</evidence>
<evidence type="ECO:0000313" key="12">
    <source>
        <dbReference type="EMBL" id="WFF40062.1"/>
    </source>
</evidence>
<keyword evidence="8 10" id="KW-1133">Transmembrane helix</keyword>
<evidence type="ECO:0000256" key="7">
    <source>
        <dbReference type="ARBA" id="ARBA00022970"/>
    </source>
</evidence>
<keyword evidence="4" id="KW-1003">Cell membrane</keyword>
<keyword evidence="13" id="KW-1185">Reference proteome</keyword>
<feature type="transmembrane region" description="Helical" evidence="10">
    <location>
        <begin position="202"/>
        <end position="224"/>
    </location>
</feature>
<dbReference type="PROSITE" id="PS50928">
    <property type="entry name" value="ABC_TM1"/>
    <property type="match status" value="1"/>
</dbReference>